<feature type="compositionally biased region" description="Low complexity" evidence="1">
    <location>
        <begin position="129"/>
        <end position="141"/>
    </location>
</feature>
<feature type="compositionally biased region" description="Basic and acidic residues" evidence="1">
    <location>
        <begin position="321"/>
        <end position="336"/>
    </location>
</feature>
<evidence type="ECO:0000256" key="1">
    <source>
        <dbReference type="SAM" id="MobiDB-lite"/>
    </source>
</evidence>
<dbReference type="HOGENOM" id="CLU_702196_0_0_1"/>
<feature type="compositionally biased region" description="Basic and acidic residues" evidence="1">
    <location>
        <begin position="45"/>
        <end position="58"/>
    </location>
</feature>
<evidence type="ECO:0000313" key="2">
    <source>
        <dbReference type="EMBL" id="KDQ50507.1"/>
    </source>
</evidence>
<feature type="region of interest" description="Disordered" evidence="1">
    <location>
        <begin position="1"/>
        <end position="26"/>
    </location>
</feature>
<dbReference type="AlphaFoldDB" id="A0A067PHL9"/>
<evidence type="ECO:0000313" key="3">
    <source>
        <dbReference type="Proteomes" id="UP000027265"/>
    </source>
</evidence>
<feature type="region of interest" description="Disordered" evidence="1">
    <location>
        <begin position="127"/>
        <end position="393"/>
    </location>
</feature>
<dbReference type="InParanoid" id="A0A067PHL9"/>
<organism evidence="2 3">
    <name type="scientific">Jaapia argillacea MUCL 33604</name>
    <dbReference type="NCBI Taxonomy" id="933084"/>
    <lineage>
        <taxon>Eukaryota</taxon>
        <taxon>Fungi</taxon>
        <taxon>Dikarya</taxon>
        <taxon>Basidiomycota</taxon>
        <taxon>Agaricomycotina</taxon>
        <taxon>Agaricomycetes</taxon>
        <taxon>Agaricomycetidae</taxon>
        <taxon>Jaapiales</taxon>
        <taxon>Jaapiaceae</taxon>
        <taxon>Jaapia</taxon>
    </lineage>
</organism>
<gene>
    <name evidence="2" type="ORF">JAAARDRAFT_63122</name>
</gene>
<protein>
    <submittedName>
        <fullName evidence="2">Uncharacterized protein</fullName>
    </submittedName>
</protein>
<reference evidence="3" key="1">
    <citation type="journal article" date="2014" name="Proc. Natl. Acad. Sci. U.S.A.">
        <title>Extensive sampling of basidiomycete genomes demonstrates inadequacy of the white-rot/brown-rot paradigm for wood decay fungi.</title>
        <authorList>
            <person name="Riley R."/>
            <person name="Salamov A.A."/>
            <person name="Brown D.W."/>
            <person name="Nagy L.G."/>
            <person name="Floudas D."/>
            <person name="Held B.W."/>
            <person name="Levasseur A."/>
            <person name="Lombard V."/>
            <person name="Morin E."/>
            <person name="Otillar R."/>
            <person name="Lindquist E.A."/>
            <person name="Sun H."/>
            <person name="LaButti K.M."/>
            <person name="Schmutz J."/>
            <person name="Jabbour D."/>
            <person name="Luo H."/>
            <person name="Baker S.E."/>
            <person name="Pisabarro A.G."/>
            <person name="Walton J.D."/>
            <person name="Blanchette R.A."/>
            <person name="Henrissat B."/>
            <person name="Martin F."/>
            <person name="Cullen D."/>
            <person name="Hibbett D.S."/>
            <person name="Grigoriev I.V."/>
        </authorList>
    </citation>
    <scope>NUCLEOTIDE SEQUENCE [LARGE SCALE GENOMIC DNA]</scope>
    <source>
        <strain evidence="3">MUCL 33604</strain>
    </source>
</reference>
<feature type="compositionally biased region" description="Polar residues" evidence="1">
    <location>
        <begin position="152"/>
        <end position="162"/>
    </location>
</feature>
<dbReference type="EMBL" id="KL197759">
    <property type="protein sequence ID" value="KDQ50507.1"/>
    <property type="molecule type" value="Genomic_DNA"/>
</dbReference>
<dbReference type="Proteomes" id="UP000027265">
    <property type="component" value="Unassembled WGS sequence"/>
</dbReference>
<feature type="compositionally biased region" description="Low complexity" evidence="1">
    <location>
        <begin position="63"/>
        <end position="74"/>
    </location>
</feature>
<name>A0A067PHL9_9AGAM</name>
<keyword evidence="3" id="KW-1185">Reference proteome</keyword>
<proteinExistence type="predicted"/>
<feature type="region of interest" description="Disordered" evidence="1">
    <location>
        <begin position="44"/>
        <end position="103"/>
    </location>
</feature>
<feature type="compositionally biased region" description="Basic residues" evidence="1">
    <location>
        <begin position="280"/>
        <end position="291"/>
    </location>
</feature>
<feature type="compositionally biased region" description="Basic and acidic residues" evidence="1">
    <location>
        <begin position="194"/>
        <end position="209"/>
    </location>
</feature>
<feature type="compositionally biased region" description="Basic and acidic residues" evidence="1">
    <location>
        <begin position="344"/>
        <end position="355"/>
    </location>
</feature>
<accession>A0A067PHL9</accession>
<feature type="compositionally biased region" description="Basic and acidic residues" evidence="1">
    <location>
        <begin position="294"/>
        <end position="309"/>
    </location>
</feature>
<sequence>MSAIPAKLVPVRAPSQTSAGSSPRDIESLGMNLKLYPVVHAVPLTREEHSSSSKESAQRGDVSASSKSPQAAKAVESNQPPVAVIVMKKKPSSKLSFSTSSDGMKIKKARSFSDFFCRPKADIEDRANSTTITYPSTPSTSRAKSNVLPETGAQSRKTSGPSHNPPADMGSPRVKRPALVHASTAPPTPISVPDQKRSGHTHERARRADPVSPRTPTAPLEEKRGKNRHEKGNRVPSDAGFVWVEAKKVGSVYPFPPSSPRSPDSRAPLTPKSHDALRSGSHHKHESRRSPNHLAKENRQRVDGVETRTPHGHHHQQSHQSRPELKHQHSRDERPMKTQHHRDRAQESSERERGSLSRKNAVASRSQEGASRSILEWRANVSGRPGPTRNTTV</sequence>